<dbReference type="AlphaFoldDB" id="A0A7K3M287"/>
<keyword evidence="3" id="KW-1185">Reference proteome</keyword>
<reference evidence="2 3" key="1">
    <citation type="submission" date="2019-11" db="EMBL/GenBank/DDBJ databases">
        <authorList>
            <person name="Li X.-J."/>
            <person name="Feng X.-M."/>
        </authorList>
    </citation>
    <scope>NUCLEOTIDE SEQUENCE [LARGE SCALE GENOMIC DNA]</scope>
    <source>
        <strain evidence="2 3">XMNu-373</strain>
    </source>
</reference>
<evidence type="ECO:0000256" key="1">
    <source>
        <dbReference type="SAM" id="SignalP"/>
    </source>
</evidence>
<organism evidence="2 3">
    <name type="scientific">Phytoactinopolyspora mesophila</name>
    <dbReference type="NCBI Taxonomy" id="2650750"/>
    <lineage>
        <taxon>Bacteria</taxon>
        <taxon>Bacillati</taxon>
        <taxon>Actinomycetota</taxon>
        <taxon>Actinomycetes</taxon>
        <taxon>Jiangellales</taxon>
        <taxon>Jiangellaceae</taxon>
        <taxon>Phytoactinopolyspora</taxon>
    </lineage>
</organism>
<dbReference type="Proteomes" id="UP000460435">
    <property type="component" value="Unassembled WGS sequence"/>
</dbReference>
<dbReference type="EMBL" id="WLZY01000001">
    <property type="protein sequence ID" value="NDL56538.1"/>
    <property type="molecule type" value="Genomic_DNA"/>
</dbReference>
<evidence type="ECO:0000313" key="2">
    <source>
        <dbReference type="EMBL" id="NDL56538.1"/>
    </source>
</evidence>
<dbReference type="RefSeq" id="WP_162449104.1">
    <property type="nucleotide sequence ID" value="NZ_WLZY01000001.1"/>
</dbReference>
<sequence>MTTTRAALIVSFIGLLAASCGSAEADGSPGANSSPEADVTATTTALSCAEITAFADRITDVGIMYDYQPSGSPRDLASENDVVFAGLLTGETADGSTEPDDEDGVGYVSFEIEVADVAVGADTIAVDDRVSVAVDYNPTDISAAEFREVAVAGIPVVVFANATDDDRGFVAALEGLMTACDGAEPIGLRGTTAGWADIESLDEVLSLARAGE</sequence>
<feature type="signal peptide" evidence="1">
    <location>
        <begin position="1"/>
        <end position="25"/>
    </location>
</feature>
<dbReference type="PROSITE" id="PS51257">
    <property type="entry name" value="PROKAR_LIPOPROTEIN"/>
    <property type="match status" value="1"/>
</dbReference>
<feature type="chain" id="PRO_5029906361" description="ABC transporter substrate-binding protein" evidence="1">
    <location>
        <begin position="26"/>
        <end position="212"/>
    </location>
</feature>
<name>A0A7K3M287_9ACTN</name>
<evidence type="ECO:0000313" key="3">
    <source>
        <dbReference type="Proteomes" id="UP000460435"/>
    </source>
</evidence>
<protein>
    <recommendedName>
        <fullName evidence="4">ABC transporter substrate-binding protein</fullName>
    </recommendedName>
</protein>
<keyword evidence="1" id="KW-0732">Signal</keyword>
<accession>A0A7K3M287</accession>
<gene>
    <name evidence="2" type="ORF">F7O44_05565</name>
</gene>
<evidence type="ECO:0008006" key="4">
    <source>
        <dbReference type="Google" id="ProtNLM"/>
    </source>
</evidence>
<proteinExistence type="predicted"/>
<comment type="caution">
    <text evidence="2">The sequence shown here is derived from an EMBL/GenBank/DDBJ whole genome shotgun (WGS) entry which is preliminary data.</text>
</comment>